<dbReference type="KEGG" id="vg:22276964"/>
<dbReference type="Proteomes" id="UP000027382">
    <property type="component" value="Segment"/>
</dbReference>
<reference evidence="1" key="1">
    <citation type="journal article" date="2014" name="Virology">
        <title>The odd one out: Bacillus ACT bacteriophage CP-51 exhibits unusual properties compared to related Spounavirinae W.Ph. and Bastille.</title>
        <authorList>
            <person name="Klumpp J."/>
            <person name="Schmuki M."/>
            <person name="Sozhamannan S."/>
            <person name="Beyer W."/>
            <person name="Fouts D.E."/>
            <person name="Bernbach V."/>
            <person name="Calendar R."/>
            <person name="Loessner M.J."/>
        </authorList>
    </citation>
    <scope>NUCLEOTIDE SEQUENCE [LARGE SCALE GENOMIC DNA]</scope>
</reference>
<protein>
    <submittedName>
        <fullName evidence="1">Uncharacterized protein</fullName>
    </submittedName>
</protein>
<dbReference type="EMBL" id="KF554508">
    <property type="protein sequence ID" value="AID50456.1"/>
    <property type="molecule type" value="Genomic_DNA"/>
</dbReference>
<dbReference type="RefSeq" id="YP_009099065.1">
    <property type="nucleotide sequence ID" value="NC_025423.1"/>
</dbReference>
<proteinExistence type="predicted"/>
<dbReference type="OrthoDB" id="6822at10239"/>
<evidence type="ECO:0000313" key="1">
    <source>
        <dbReference type="EMBL" id="AID50456.1"/>
    </source>
</evidence>
<evidence type="ECO:0000313" key="2">
    <source>
        <dbReference type="Proteomes" id="UP000027382"/>
    </source>
</evidence>
<name>A0A068EU17_9CAUD</name>
<accession>A0A068EU17</accession>
<sequence length="249" mass="28109">MDLYVNYEDINAQFLVENYLFGVPLEDLYGNKMGEGLLLHYIKSAILYTQRMLQVIIEPQEIEDEVHDYYQGDFMSWGFLQLHKRPIVEVHKLQMNFGSYNAAQIPKDWIRQYDIPGQIQLFPTQGSAGSMIIAQNGSFLPLALGQYSSAPGIWRVSYKAGMERIPHDLVEYIMKRASIGILQVWGDLIIGAGIANQTISIDGLSQSIGTTQSPEFSGAGARIKNYSDDMKDLERRLKDTYLGISMGLL</sequence>
<organism evidence="1 2">
    <name type="scientific">Bacillus phage CP-51</name>
    <dbReference type="NCBI Taxonomy" id="1391188"/>
    <lineage>
        <taxon>Viruses</taxon>
        <taxon>Duplodnaviria</taxon>
        <taxon>Heunggongvirae</taxon>
        <taxon>Uroviricota</taxon>
        <taxon>Caudoviricetes</taxon>
        <taxon>Herelleviridae</taxon>
        <taxon>Spounavirinae</taxon>
        <taxon>Siminovitchvirus</taxon>
        <taxon>Siminovitchvirus CP51</taxon>
    </lineage>
</organism>
<dbReference type="GeneID" id="22276964"/>
<keyword evidence="2" id="KW-1185">Reference proteome</keyword>